<organism evidence="1 2">
    <name type="scientific">Lactococcus protaetiae</name>
    <dbReference type="NCBI Taxonomy" id="2592653"/>
    <lineage>
        <taxon>Bacteria</taxon>
        <taxon>Bacillati</taxon>
        <taxon>Bacillota</taxon>
        <taxon>Bacilli</taxon>
        <taxon>Lactobacillales</taxon>
        <taxon>Streptococcaceae</taxon>
        <taxon>Lactococcus</taxon>
    </lineage>
</organism>
<evidence type="ECO:0000313" key="1">
    <source>
        <dbReference type="EMBL" id="QDK71422.1"/>
    </source>
</evidence>
<evidence type="ECO:0000313" key="2">
    <source>
        <dbReference type="Proteomes" id="UP000315128"/>
    </source>
</evidence>
<dbReference type="AlphaFoldDB" id="A0A514ZA11"/>
<reference evidence="1 2" key="1">
    <citation type="submission" date="2019-07" db="EMBL/GenBank/DDBJ databases">
        <title>Genome sequencing of KACC 19320.</title>
        <authorList>
            <person name="Heo J."/>
            <person name="Kim S.-J."/>
            <person name="Kim J.-S."/>
            <person name="Hong S.-B."/>
            <person name="Kwon S.-W."/>
        </authorList>
    </citation>
    <scope>NUCLEOTIDE SEQUENCE [LARGE SCALE GENOMIC DNA]</scope>
    <source>
        <strain evidence="1 2">KACC 19320</strain>
    </source>
</reference>
<proteinExistence type="predicted"/>
<keyword evidence="2" id="KW-1185">Reference proteome</keyword>
<sequence>MRDLADLTWLKLVYIFSKLLIRIQTFKKFGYILSYLSSYELISHSVSSINHFIITDRINSATDRKYFTDKSQ</sequence>
<dbReference type="Proteomes" id="UP000315128">
    <property type="component" value="Chromosome"/>
</dbReference>
<accession>A0A514ZA11</accession>
<name>A0A514ZA11_9LACT</name>
<dbReference type="KEGG" id="lack:FLP15_09960"/>
<protein>
    <submittedName>
        <fullName evidence="1">Uncharacterized protein</fullName>
    </submittedName>
</protein>
<dbReference type="EMBL" id="CP041356">
    <property type="protein sequence ID" value="QDK71422.1"/>
    <property type="molecule type" value="Genomic_DNA"/>
</dbReference>
<gene>
    <name evidence="1" type="ORF">FLP15_09960</name>
</gene>